<evidence type="ECO:0000313" key="4">
    <source>
        <dbReference type="Proteomes" id="UP000323176"/>
    </source>
</evidence>
<feature type="transmembrane region" description="Helical" evidence="2">
    <location>
        <begin position="147"/>
        <end position="169"/>
    </location>
</feature>
<proteinExistence type="predicted"/>
<keyword evidence="2" id="KW-1133">Transmembrane helix</keyword>
<accession>A0A5C8F8B9</accession>
<dbReference type="OrthoDB" id="308506at2"/>
<sequence>MKANTIKNVFTMASLYFLKNLLNISCKLLPMLIIALSLLNLSKTILFNWRDIVLLLILEAILIVGTIIFYSLFFKKEKNDNMDNAENKENTESSYEDNSKTNEVSVQTKNKLPVLNIAVAFLTFLTFIFIILKLFNAVAWNWVWVLFPLWFSTALIISILIIFLIYLIISIIAKKNNKNNDDNSNKANIEADNNTENNNNSELNN</sequence>
<feature type="compositionally biased region" description="Low complexity" evidence="1">
    <location>
        <begin position="185"/>
        <end position="205"/>
    </location>
</feature>
<dbReference type="EMBL" id="SAXY01000012">
    <property type="protein sequence ID" value="TXJ46525.1"/>
    <property type="molecule type" value="Genomic_DNA"/>
</dbReference>
<gene>
    <name evidence="3" type="ORF">EPJ72_01800</name>
</gene>
<evidence type="ECO:0008006" key="5">
    <source>
        <dbReference type="Google" id="ProtNLM"/>
    </source>
</evidence>
<reference evidence="3 4" key="1">
    <citation type="journal article" date="1992" name="Lakartidningen">
        <title>[Penicillin V and not amoxicillin is the first choice preparation in acute otitis].</title>
        <authorList>
            <person name="Kamme C."/>
            <person name="Lundgren K."/>
            <person name="Prellner K."/>
        </authorList>
    </citation>
    <scope>NUCLEOTIDE SEQUENCE [LARGE SCALE GENOMIC DNA]</scope>
    <source>
        <strain evidence="3 4">PC5538III-hc</strain>
    </source>
</reference>
<keyword evidence="2" id="KW-0472">Membrane</keyword>
<dbReference type="Proteomes" id="UP000323176">
    <property type="component" value="Unassembled WGS sequence"/>
</dbReference>
<evidence type="ECO:0000256" key="1">
    <source>
        <dbReference type="SAM" id="MobiDB-lite"/>
    </source>
</evidence>
<feature type="transmembrane region" description="Helical" evidence="2">
    <location>
        <begin position="114"/>
        <end position="135"/>
    </location>
</feature>
<evidence type="ECO:0000256" key="2">
    <source>
        <dbReference type="SAM" id="Phobius"/>
    </source>
</evidence>
<protein>
    <recommendedName>
        <fullName evidence="5">Transmembrane protein</fullName>
    </recommendedName>
</protein>
<organism evidence="3 4">
    <name type="scientific">Brachyspira pilosicoli</name>
    <name type="common">Serpulina pilosicoli</name>
    <dbReference type="NCBI Taxonomy" id="52584"/>
    <lineage>
        <taxon>Bacteria</taxon>
        <taxon>Pseudomonadati</taxon>
        <taxon>Spirochaetota</taxon>
        <taxon>Spirochaetia</taxon>
        <taxon>Brachyspirales</taxon>
        <taxon>Brachyspiraceae</taxon>
        <taxon>Brachyspira</taxon>
    </lineage>
</organism>
<feature type="transmembrane region" description="Helical" evidence="2">
    <location>
        <begin position="52"/>
        <end position="73"/>
    </location>
</feature>
<evidence type="ECO:0000313" key="3">
    <source>
        <dbReference type="EMBL" id="TXJ46525.1"/>
    </source>
</evidence>
<comment type="caution">
    <text evidence="3">The sequence shown here is derived from an EMBL/GenBank/DDBJ whole genome shotgun (WGS) entry which is preliminary data.</text>
</comment>
<keyword evidence="2" id="KW-0812">Transmembrane</keyword>
<name>A0A5C8F8B9_BRAPL</name>
<dbReference type="AlphaFoldDB" id="A0A5C8F8B9"/>
<feature type="transmembrane region" description="Helical" evidence="2">
    <location>
        <begin position="21"/>
        <end position="40"/>
    </location>
</feature>
<feature type="region of interest" description="Disordered" evidence="1">
    <location>
        <begin position="182"/>
        <end position="205"/>
    </location>
</feature>